<evidence type="ECO:0000256" key="1">
    <source>
        <dbReference type="ARBA" id="ARBA00022500"/>
    </source>
</evidence>
<feature type="domain" description="Methyl-accepting transducer" evidence="5">
    <location>
        <begin position="278"/>
        <end position="493"/>
    </location>
</feature>
<dbReference type="Pfam" id="PF00015">
    <property type="entry name" value="MCPsignal"/>
    <property type="match status" value="1"/>
</dbReference>
<evidence type="ECO:0000256" key="4">
    <source>
        <dbReference type="SAM" id="Phobius"/>
    </source>
</evidence>
<dbReference type="RefSeq" id="WP_073118933.1">
    <property type="nucleotide sequence ID" value="NZ_FRAA01000001.1"/>
</dbReference>
<dbReference type="GO" id="GO:0006935">
    <property type="term" value="P:chemotaxis"/>
    <property type="evidence" value="ECO:0007669"/>
    <property type="project" value="UniProtKB-KW"/>
</dbReference>
<dbReference type="GO" id="GO:0007165">
    <property type="term" value="P:signal transduction"/>
    <property type="evidence" value="ECO:0007669"/>
    <property type="project" value="UniProtKB-KW"/>
</dbReference>
<dbReference type="STRING" id="156994.SAMN04488028_101393"/>
<evidence type="ECO:0000313" key="7">
    <source>
        <dbReference type="Proteomes" id="UP000184474"/>
    </source>
</evidence>
<dbReference type="GO" id="GO:0005886">
    <property type="term" value="C:plasma membrane"/>
    <property type="evidence" value="ECO:0007669"/>
    <property type="project" value="TreeGrafter"/>
</dbReference>
<dbReference type="SMART" id="SM00283">
    <property type="entry name" value="MA"/>
    <property type="match status" value="1"/>
</dbReference>
<dbReference type="PROSITE" id="PS50111">
    <property type="entry name" value="CHEMOTAXIS_TRANSDUC_2"/>
    <property type="match status" value="1"/>
</dbReference>
<dbReference type="AlphaFoldDB" id="A0A1M6K054"/>
<gene>
    <name evidence="6" type="ORF">SAMN04488028_101393</name>
</gene>
<proteinExistence type="inferred from homology"/>
<dbReference type="InterPro" id="IPR051310">
    <property type="entry name" value="MCP_chemotaxis"/>
</dbReference>
<evidence type="ECO:0000256" key="2">
    <source>
        <dbReference type="ARBA" id="ARBA00029447"/>
    </source>
</evidence>
<dbReference type="InterPro" id="IPR004089">
    <property type="entry name" value="MCPsignal_dom"/>
</dbReference>
<dbReference type="Gene3D" id="1.10.287.950">
    <property type="entry name" value="Methyl-accepting chemotaxis protein"/>
    <property type="match status" value="1"/>
</dbReference>
<dbReference type="PANTHER" id="PTHR43531:SF11">
    <property type="entry name" value="METHYL-ACCEPTING CHEMOTAXIS PROTEIN 3"/>
    <property type="match status" value="1"/>
</dbReference>
<keyword evidence="4" id="KW-1133">Transmembrane helix</keyword>
<dbReference type="PANTHER" id="PTHR43531">
    <property type="entry name" value="PROTEIN ICFG"/>
    <property type="match status" value="1"/>
</dbReference>
<comment type="similarity">
    <text evidence="2">Belongs to the methyl-accepting chemotaxis (MCP) protein family.</text>
</comment>
<keyword evidence="4" id="KW-0472">Membrane</keyword>
<protein>
    <submittedName>
        <fullName evidence="6">Methyl-accepting chemotaxis protein</fullName>
    </submittedName>
</protein>
<evidence type="ECO:0000313" key="6">
    <source>
        <dbReference type="EMBL" id="SHJ52293.1"/>
    </source>
</evidence>
<dbReference type="EMBL" id="FRAA01000001">
    <property type="protein sequence ID" value="SHJ52293.1"/>
    <property type="molecule type" value="Genomic_DNA"/>
</dbReference>
<reference evidence="7" key="1">
    <citation type="submission" date="2016-11" db="EMBL/GenBank/DDBJ databases">
        <authorList>
            <person name="Varghese N."/>
            <person name="Submissions S."/>
        </authorList>
    </citation>
    <scope>NUCLEOTIDE SEQUENCE [LARGE SCALE GENOMIC DNA]</scope>
    <source>
        <strain evidence="7">DSM 26134</strain>
    </source>
</reference>
<dbReference type="InterPro" id="IPR024478">
    <property type="entry name" value="HlyB_4HB_MCP"/>
</dbReference>
<dbReference type="Proteomes" id="UP000184474">
    <property type="component" value="Unassembled WGS sequence"/>
</dbReference>
<dbReference type="SUPFAM" id="SSF58104">
    <property type="entry name" value="Methyl-accepting chemotaxis protein (MCP) signaling domain"/>
    <property type="match status" value="1"/>
</dbReference>
<sequence length="510" mass="56254">MNFLTNLKVSTRVLSVFAIIIALYISNIFYNTYSLSLIRGNIEAIYQDWLVSINYLLQSDRDGYQARLEFSEILANFSDEGSNSYKLDDKFVEVDENIHQLNERFQNFKSIYITATGKSDLVQFQSFEFQYSKLVNHTAQIRNSLKAGDLAQAKYIYFEDFAKAFDTLRLAIDELTEISEKEAAQHFNQSIDRSEQIRQIAFIFFGVLMVFMILSSIVLTRSIVKQLGCEPTEAADIARNLSEGNLNITFDDRNEGLYADLKVMVEQLRKIITEVVSSAKNVSSASEQLTNISIGLSQGANEQAASAEEINSSMDMMTESTVNNSDNARETERIADTASASVNNASQAVGDTVKSMNSIAEKITIIGEIARQTNILALNAAVEAARAGEQGKGFAVVAAEVRKLAEHSQKAAADIDDLSRSSVSVAEKSGTLLHDLVPEINKTASLVKQIAESSLEQNESSKQINSAIQQLNDIIQSNSASAEEMASGSEELSNQAETLKELVSFFQVDS</sequence>
<accession>A0A1M6K054</accession>
<organism evidence="6 7">
    <name type="scientific">Reichenbachiella agariperforans</name>
    <dbReference type="NCBI Taxonomy" id="156994"/>
    <lineage>
        <taxon>Bacteria</taxon>
        <taxon>Pseudomonadati</taxon>
        <taxon>Bacteroidota</taxon>
        <taxon>Cytophagia</taxon>
        <taxon>Cytophagales</taxon>
        <taxon>Reichenbachiellaceae</taxon>
        <taxon>Reichenbachiella</taxon>
    </lineage>
</organism>
<dbReference type="GO" id="GO:0004888">
    <property type="term" value="F:transmembrane signaling receptor activity"/>
    <property type="evidence" value="ECO:0007669"/>
    <property type="project" value="TreeGrafter"/>
</dbReference>
<keyword evidence="3" id="KW-0807">Transducer</keyword>
<feature type="transmembrane region" description="Helical" evidence="4">
    <location>
        <begin position="12"/>
        <end position="30"/>
    </location>
</feature>
<keyword evidence="1" id="KW-0145">Chemotaxis</keyword>
<dbReference type="Pfam" id="PF12729">
    <property type="entry name" value="4HB_MCP_1"/>
    <property type="match status" value="1"/>
</dbReference>
<keyword evidence="7" id="KW-1185">Reference proteome</keyword>
<evidence type="ECO:0000256" key="3">
    <source>
        <dbReference type="PROSITE-ProRule" id="PRU00284"/>
    </source>
</evidence>
<keyword evidence="4" id="KW-0812">Transmembrane</keyword>
<evidence type="ECO:0000259" key="5">
    <source>
        <dbReference type="PROSITE" id="PS50111"/>
    </source>
</evidence>
<name>A0A1M6K054_REIAG</name>
<feature type="transmembrane region" description="Helical" evidence="4">
    <location>
        <begin position="200"/>
        <end position="219"/>
    </location>
</feature>